<feature type="compositionally biased region" description="Basic and acidic residues" evidence="1">
    <location>
        <begin position="57"/>
        <end position="68"/>
    </location>
</feature>
<feature type="region of interest" description="Disordered" evidence="1">
    <location>
        <begin position="270"/>
        <end position="304"/>
    </location>
</feature>
<dbReference type="AlphaFoldDB" id="A0AAD4LPC3"/>
<protein>
    <submittedName>
        <fullName evidence="2">Uncharacterized protein</fullName>
    </submittedName>
</protein>
<feature type="region of interest" description="Disordered" evidence="1">
    <location>
        <begin position="1"/>
        <end position="94"/>
    </location>
</feature>
<gene>
    <name evidence="2" type="ORF">EDB92DRAFT_1845000</name>
</gene>
<dbReference type="EMBL" id="JAKELL010000011">
    <property type="protein sequence ID" value="KAH8995606.1"/>
    <property type="molecule type" value="Genomic_DNA"/>
</dbReference>
<dbReference type="Proteomes" id="UP001201163">
    <property type="component" value="Unassembled WGS sequence"/>
</dbReference>
<keyword evidence="3" id="KW-1185">Reference proteome</keyword>
<accession>A0AAD4LPC3</accession>
<evidence type="ECO:0000313" key="2">
    <source>
        <dbReference type="EMBL" id="KAH8995606.1"/>
    </source>
</evidence>
<sequence>MSDTPSQRYVPGAPPLPLPSKSSKKKRKTGKGGTSEDSPALSSIAIPDSASPALAEKLPDTSDTKDGPVPETLPADPRVANGSPSGQHVLDETKHSPIVDLIQKRIKTATKKITRIQSYATLDPEKLNDDQRKALKSLPSLEAVVKELEEVKKAVELPTEARDLAEREKSEAERLFVAIAEAESQTFDKVSRLLHFLRLHASLSSQRPSVSPLGLDDSEIAVVLAAAERLLGEESEVRRLLIRGLLTGEGEFQGISHSRFLDLAHAFVNPPAEPDSAAPEDPELEPEVHEPSEEQPDVPVADLGGQTSTAAGFHFMQESELDSGGLEESQEWVDVTQNQVPEAEITTTTVETTRGDEVAVEQTVTVVHQSEDAPLSSSGNFDWAEDEEGGLPSIAGLQAKFGTTSETPSPADGLQTIPDTNLAENSPVDDDGFTQARGGRGRSRGDRGSSRGGRGGDRGGYRGGDRGGFRGGFRGERGSRGGERGFRGRGNGEWRGDERGRGGRGRGRARGGFSDNRDENPVQK</sequence>
<name>A0AAD4LPC3_9AGAM</name>
<evidence type="ECO:0000313" key="3">
    <source>
        <dbReference type="Proteomes" id="UP001201163"/>
    </source>
</evidence>
<feature type="compositionally biased region" description="Low complexity" evidence="1">
    <location>
        <begin position="38"/>
        <end position="55"/>
    </location>
</feature>
<feature type="compositionally biased region" description="Basic and acidic residues" evidence="1">
    <location>
        <begin position="443"/>
        <end position="501"/>
    </location>
</feature>
<reference evidence="2" key="1">
    <citation type="submission" date="2022-01" db="EMBL/GenBank/DDBJ databases">
        <title>Comparative genomics reveals a dynamic genome evolution in the ectomycorrhizal milk-cap (Lactarius) mushrooms.</title>
        <authorList>
            <consortium name="DOE Joint Genome Institute"/>
            <person name="Lebreton A."/>
            <person name="Tang N."/>
            <person name="Kuo A."/>
            <person name="LaButti K."/>
            <person name="Drula E."/>
            <person name="Barry K."/>
            <person name="Clum A."/>
            <person name="Lipzen A."/>
            <person name="Mousain D."/>
            <person name="Ng V."/>
            <person name="Wang R."/>
            <person name="Wang X."/>
            <person name="Dai Y."/>
            <person name="Henrissat B."/>
            <person name="Grigoriev I.V."/>
            <person name="Guerin-Laguette A."/>
            <person name="Yu F."/>
            <person name="Martin F.M."/>
        </authorList>
    </citation>
    <scope>NUCLEOTIDE SEQUENCE</scope>
    <source>
        <strain evidence="2">QP</strain>
    </source>
</reference>
<organism evidence="2 3">
    <name type="scientific">Lactarius akahatsu</name>
    <dbReference type="NCBI Taxonomy" id="416441"/>
    <lineage>
        <taxon>Eukaryota</taxon>
        <taxon>Fungi</taxon>
        <taxon>Dikarya</taxon>
        <taxon>Basidiomycota</taxon>
        <taxon>Agaricomycotina</taxon>
        <taxon>Agaricomycetes</taxon>
        <taxon>Russulales</taxon>
        <taxon>Russulaceae</taxon>
        <taxon>Lactarius</taxon>
    </lineage>
</organism>
<feature type="compositionally biased region" description="Basic and acidic residues" evidence="1">
    <location>
        <begin position="515"/>
        <end position="524"/>
    </location>
</feature>
<feature type="region of interest" description="Disordered" evidence="1">
    <location>
        <begin position="366"/>
        <end position="524"/>
    </location>
</feature>
<evidence type="ECO:0000256" key="1">
    <source>
        <dbReference type="SAM" id="MobiDB-lite"/>
    </source>
</evidence>
<proteinExistence type="predicted"/>
<comment type="caution">
    <text evidence="2">The sequence shown here is derived from an EMBL/GenBank/DDBJ whole genome shotgun (WGS) entry which is preliminary data.</text>
</comment>